<dbReference type="RefSeq" id="WP_249511470.1">
    <property type="nucleotide sequence ID" value="NZ_CP093362.1"/>
</dbReference>
<feature type="domain" description="DHHA1" evidence="7">
    <location>
        <begin position="343"/>
        <end position="439"/>
    </location>
</feature>
<dbReference type="SUPFAM" id="SSF64182">
    <property type="entry name" value="DHH phosphoesterases"/>
    <property type="match status" value="1"/>
</dbReference>
<dbReference type="Pfam" id="PF10141">
    <property type="entry name" value="ssDNA-exonuc_C"/>
    <property type="match status" value="1"/>
</dbReference>
<reference evidence="10 11" key="1">
    <citation type="journal article" date="2022" name="Int. J. Syst. Evol. Microbiol.">
        <title>Apilactobacillus apisilvae sp. nov., Nicolia spurrieriana gen. nov. sp. nov., Bombilactobacillus folatiphilus sp. nov. and Bombilactobacillus thymidiniphilus sp. nov., four new lactic acid bacterial isolates from stingless bees Tetragonula carbonaria and Austroplebeia australis.</title>
        <authorList>
            <person name="Oliphant S.A."/>
            <person name="Watson-Haigh N.S."/>
            <person name="Sumby K.M."/>
            <person name="Gardner J."/>
            <person name="Groom S."/>
            <person name="Jiranek V."/>
        </authorList>
    </citation>
    <scope>NUCLEOTIDE SEQUENCE [LARGE SCALE GENOMIC DNA]</scope>
    <source>
        <strain evidence="10 11">SG5_A10</strain>
    </source>
</reference>
<feature type="domain" description="Single-stranded-DNA-specific exonuclease RecJ C-terminal" evidence="8">
    <location>
        <begin position="568"/>
        <end position="761"/>
    </location>
</feature>
<evidence type="ECO:0000259" key="8">
    <source>
        <dbReference type="Pfam" id="PF10141"/>
    </source>
</evidence>
<dbReference type="InterPro" id="IPR038763">
    <property type="entry name" value="DHH_sf"/>
</dbReference>
<evidence type="ECO:0000259" key="9">
    <source>
        <dbReference type="Pfam" id="PF17768"/>
    </source>
</evidence>
<evidence type="ECO:0000256" key="5">
    <source>
        <dbReference type="ARBA" id="ARBA00022839"/>
    </source>
</evidence>
<evidence type="ECO:0000256" key="1">
    <source>
        <dbReference type="ARBA" id="ARBA00005915"/>
    </source>
</evidence>
<dbReference type="InterPro" id="IPR051673">
    <property type="entry name" value="SSDNA_exonuclease_RecJ"/>
</dbReference>
<evidence type="ECO:0000259" key="6">
    <source>
        <dbReference type="Pfam" id="PF01368"/>
    </source>
</evidence>
<dbReference type="InterPro" id="IPR003156">
    <property type="entry name" value="DHHA1_dom"/>
</dbReference>
<dbReference type="InterPro" id="IPR001667">
    <property type="entry name" value="DDH_dom"/>
</dbReference>
<evidence type="ECO:0000256" key="2">
    <source>
        <dbReference type="ARBA" id="ARBA00019841"/>
    </source>
</evidence>
<dbReference type="Pfam" id="PF01368">
    <property type="entry name" value="DHH"/>
    <property type="match status" value="1"/>
</dbReference>
<organism evidence="10 11">
    <name type="scientific">Apilactobacillus apisilvae</name>
    <dbReference type="NCBI Taxonomy" id="2923364"/>
    <lineage>
        <taxon>Bacteria</taxon>
        <taxon>Bacillati</taxon>
        <taxon>Bacillota</taxon>
        <taxon>Bacilli</taxon>
        <taxon>Lactobacillales</taxon>
        <taxon>Lactobacillaceae</taxon>
        <taxon>Apilactobacillus</taxon>
    </lineage>
</organism>
<dbReference type="InterPro" id="IPR018779">
    <property type="entry name" value="RecJ_C"/>
</dbReference>
<proteinExistence type="inferred from homology"/>
<keyword evidence="5 10" id="KW-0269">Exonuclease</keyword>
<dbReference type="Gene3D" id="3.10.310.30">
    <property type="match status" value="1"/>
</dbReference>
<feature type="domain" description="RecJ OB" evidence="9">
    <location>
        <begin position="456"/>
        <end position="560"/>
    </location>
</feature>
<sequence length="770" mass="86511">MIPAKFDWKIDSSMIDENQNRISRELGIGSLITSILFSRGYKDASAIKEFLSPQLSNLRDPYLLHDMHKACDRIKSAIQNNEKITVYGDYDADGITSTAIMYETLSNLGANVNYFVPNRFKDGYGPNPNIYKHLISDGTNLIVTVDNGISGNDSVAIANELGCDVIVTDHHNIPDEIPDAYAIVHARYPGDEYSFGEFSGVGIAFKVASALLEEIPEEYFDLAAIGTVADLVSLTDENRILVSYGLAALSDTQRPGLSKLEKLAGIKTDNLNEQSISFGIAPRLNALGRISDASTGVELLTTFDEDLADELSHETENENKQRRKLVDDIFKQANDQAKKIADKNTIVVYGKDWHEGVVGIVASRLIEKYHKPALVLSLNTETNILKGSGRSIERFNLFKALNGVRSNMVSFGGHSMAVGLSVDLDNLNTVIQHLESYANENNITELQKPILKLAKKISVNQVNEQLFNQLQLLSPFGTDNEYPIFSFEADMVTNIQTMGKNNEHLKFKILGDNSSLNVLAFKKGNLANRLEGVSDCVSVAGHLEKNTWKGRTTIQVMLDDIFSDSVEIVDSRTNKLNKQMLNYSNSLYVFFNEKIYDKLKSLINDSSKAALFNNLFLSDNFDNIIFVDCPNSFEDLDLALNSVNKDSNLIMYFYKKNMVMNYAMPNRNQYADLFRFVEGHKDINLNKDINLLSNYLKIDINNLIFMLKVFKESKFISIDNGIMNGNRNPISNDITLTNSYKKRKQQYDIEKNLLIVNNSDFNKVIRSHFD</sequence>
<dbReference type="NCBIfam" id="TIGR00644">
    <property type="entry name" value="recJ"/>
    <property type="match status" value="1"/>
</dbReference>
<dbReference type="InterPro" id="IPR004610">
    <property type="entry name" value="RecJ"/>
</dbReference>
<name>A0ABY4PIB8_9LACO</name>
<gene>
    <name evidence="10" type="primary">recJ</name>
    <name evidence="10" type="ORF">MOO46_02625</name>
</gene>
<protein>
    <recommendedName>
        <fullName evidence="2">Single-stranded-DNA-specific exonuclease RecJ</fullName>
    </recommendedName>
</protein>
<dbReference type="Proteomes" id="UP000831859">
    <property type="component" value="Chromosome"/>
</dbReference>
<evidence type="ECO:0000313" key="10">
    <source>
        <dbReference type="EMBL" id="UQS85499.1"/>
    </source>
</evidence>
<dbReference type="Gene3D" id="3.90.1640.30">
    <property type="match status" value="1"/>
</dbReference>
<evidence type="ECO:0000259" key="7">
    <source>
        <dbReference type="Pfam" id="PF02272"/>
    </source>
</evidence>
<keyword evidence="3" id="KW-0540">Nuclease</keyword>
<keyword evidence="4" id="KW-0378">Hydrolase</keyword>
<dbReference type="InterPro" id="IPR041122">
    <property type="entry name" value="RecJ_OB"/>
</dbReference>
<dbReference type="GO" id="GO:0004527">
    <property type="term" value="F:exonuclease activity"/>
    <property type="evidence" value="ECO:0007669"/>
    <property type="project" value="UniProtKB-KW"/>
</dbReference>
<accession>A0ABY4PIB8</accession>
<dbReference type="Pfam" id="PF02272">
    <property type="entry name" value="DHHA1"/>
    <property type="match status" value="1"/>
</dbReference>
<keyword evidence="11" id="KW-1185">Reference proteome</keyword>
<dbReference type="EMBL" id="CP093362">
    <property type="protein sequence ID" value="UQS85499.1"/>
    <property type="molecule type" value="Genomic_DNA"/>
</dbReference>
<feature type="domain" description="DDH" evidence="6">
    <location>
        <begin position="83"/>
        <end position="227"/>
    </location>
</feature>
<comment type="similarity">
    <text evidence="1">Belongs to the RecJ family.</text>
</comment>
<evidence type="ECO:0000256" key="3">
    <source>
        <dbReference type="ARBA" id="ARBA00022722"/>
    </source>
</evidence>
<dbReference type="Pfam" id="PF17768">
    <property type="entry name" value="RecJ_OB"/>
    <property type="match status" value="1"/>
</dbReference>
<evidence type="ECO:0000256" key="4">
    <source>
        <dbReference type="ARBA" id="ARBA00022801"/>
    </source>
</evidence>
<dbReference type="PANTHER" id="PTHR30255:SF2">
    <property type="entry name" value="SINGLE-STRANDED-DNA-SPECIFIC EXONUCLEASE RECJ"/>
    <property type="match status" value="1"/>
</dbReference>
<dbReference type="PANTHER" id="PTHR30255">
    <property type="entry name" value="SINGLE-STRANDED-DNA-SPECIFIC EXONUCLEASE RECJ"/>
    <property type="match status" value="1"/>
</dbReference>
<evidence type="ECO:0000313" key="11">
    <source>
        <dbReference type="Proteomes" id="UP000831859"/>
    </source>
</evidence>